<dbReference type="GO" id="GO:0016787">
    <property type="term" value="F:hydrolase activity"/>
    <property type="evidence" value="ECO:0007669"/>
    <property type="project" value="InterPro"/>
</dbReference>
<dbReference type="STRING" id="246786.GS18_0218240"/>
<sequence>MKRWIKNFFLIAVAVLVLAFAGFFIWSQQTYKATEDLYNSTNIQKENTADGYLLFEPVNQKTNTGIIFYPGAKVEPEAYAYLAEQLAQRGYTAAIVKMPFNLAIAGINKAGNVIKDNPEITKWYLGGHSLGGASASIYAYDHQDTIKGLFLMAAYPTDSSDFSGTDFPILTIYGEKDGLATLDDIREKKHLLSEDTFFYQIKGGNHAQFGIYGNQKGDNEADINVYIQQDLIVNTIDRWIIMNQ</sequence>
<keyword evidence="3" id="KW-1185">Reference proteome</keyword>
<accession>A0A084GKR3</accession>
<dbReference type="InterPro" id="IPR029058">
    <property type="entry name" value="AB_hydrolase_fold"/>
</dbReference>
<dbReference type="InterPro" id="IPR029059">
    <property type="entry name" value="AB_hydrolase_5"/>
</dbReference>
<feature type="domain" description="Alpha/beta hydrolase fold-5" evidence="1">
    <location>
        <begin position="65"/>
        <end position="228"/>
    </location>
</feature>
<dbReference type="Gene3D" id="3.40.50.1820">
    <property type="entry name" value="alpha/beta hydrolase"/>
    <property type="match status" value="1"/>
</dbReference>
<evidence type="ECO:0000259" key="1">
    <source>
        <dbReference type="Pfam" id="PF12695"/>
    </source>
</evidence>
<dbReference type="AlphaFoldDB" id="A0A084GKR3"/>
<dbReference type="RefSeq" id="WP_029284287.1">
    <property type="nucleotide sequence ID" value="NZ_CP176757.1"/>
</dbReference>
<gene>
    <name evidence="2" type="ORF">GS18_0218240</name>
</gene>
<dbReference type="SUPFAM" id="SSF53474">
    <property type="entry name" value="alpha/beta-Hydrolases"/>
    <property type="match status" value="1"/>
</dbReference>
<evidence type="ECO:0000313" key="3">
    <source>
        <dbReference type="Proteomes" id="UP000028549"/>
    </source>
</evidence>
<dbReference type="Proteomes" id="UP000028549">
    <property type="component" value="Unassembled WGS sequence"/>
</dbReference>
<evidence type="ECO:0000313" key="2">
    <source>
        <dbReference type="EMBL" id="KEZ47925.1"/>
    </source>
</evidence>
<dbReference type="OrthoDB" id="9780932at2"/>
<dbReference type="Pfam" id="PF12695">
    <property type="entry name" value="Abhydrolase_5"/>
    <property type="match status" value="1"/>
</dbReference>
<organism evidence="2 3">
    <name type="scientific">Metabacillus indicus</name>
    <name type="common">Bacillus indicus</name>
    <dbReference type="NCBI Taxonomy" id="246786"/>
    <lineage>
        <taxon>Bacteria</taxon>
        <taxon>Bacillati</taxon>
        <taxon>Bacillota</taxon>
        <taxon>Bacilli</taxon>
        <taxon>Bacillales</taxon>
        <taxon>Bacillaceae</taxon>
        <taxon>Metabacillus</taxon>
    </lineage>
</organism>
<name>A0A084GKR3_METID</name>
<protein>
    <recommendedName>
        <fullName evidence="1">Alpha/beta hydrolase fold-5 domain-containing protein</fullName>
    </recommendedName>
</protein>
<dbReference type="EMBL" id="JNVC02000015">
    <property type="protein sequence ID" value="KEZ47925.1"/>
    <property type="molecule type" value="Genomic_DNA"/>
</dbReference>
<comment type="caution">
    <text evidence="2">The sequence shown here is derived from an EMBL/GenBank/DDBJ whole genome shotgun (WGS) entry which is preliminary data.</text>
</comment>
<reference evidence="2 3" key="1">
    <citation type="journal article" date="2005" name="Int. J. Syst. Evol. Microbiol.">
        <title>Bacillus cibi sp. nov., isolated from jeotgal, a traditional Korean fermented seafood.</title>
        <authorList>
            <person name="Yoon J.H."/>
            <person name="Lee C.H."/>
            <person name="Oh T.K."/>
        </authorList>
    </citation>
    <scope>NUCLEOTIDE SEQUENCE [LARGE SCALE GENOMIC DNA]</scope>
    <source>
        <strain evidence="2 3">DSM 16189</strain>
    </source>
</reference>
<proteinExistence type="predicted"/>